<dbReference type="KEGG" id="eba:ebA367"/>
<keyword evidence="2" id="KW-1185">Reference proteome</keyword>
<protein>
    <submittedName>
        <fullName evidence="1">Uncharacterized protein</fullName>
    </submittedName>
</protein>
<evidence type="ECO:0000313" key="2">
    <source>
        <dbReference type="Proteomes" id="UP000006552"/>
    </source>
</evidence>
<dbReference type="EMBL" id="CR555306">
    <property type="protein sequence ID" value="CAI06315.1"/>
    <property type="molecule type" value="Genomic_DNA"/>
</dbReference>
<dbReference type="Proteomes" id="UP000006552">
    <property type="component" value="Chromosome"/>
</dbReference>
<reference evidence="1 2" key="1">
    <citation type="journal article" date="2005" name="Arch. Microbiol.">
        <title>The genome sequence of an anaerobic aromatic-degrading denitrifying bacterium, strain EbN1.</title>
        <authorList>
            <person name="Rabus R."/>
            <person name="Kube M."/>
            <person name="Heider J."/>
            <person name="Beck A."/>
            <person name="Heitmann K."/>
            <person name="Widdel F."/>
            <person name="Reinhardt R."/>
        </authorList>
    </citation>
    <scope>NUCLEOTIDE SEQUENCE [LARGE SCALE GENOMIC DNA]</scope>
    <source>
        <strain evidence="1 2">EbN1</strain>
    </source>
</reference>
<dbReference type="HOGENOM" id="CLU_2115907_0_0_4"/>
<name>Q5P8P4_AROAE</name>
<evidence type="ECO:0000313" key="1">
    <source>
        <dbReference type="EMBL" id="CAI06315.1"/>
    </source>
</evidence>
<accession>Q5P8P4</accession>
<organism evidence="1 2">
    <name type="scientific">Aromatoleum aromaticum (strain DSM 19018 / LMG 30748 / EbN1)</name>
    <name type="common">Azoarcus sp. (strain EbN1)</name>
    <dbReference type="NCBI Taxonomy" id="76114"/>
    <lineage>
        <taxon>Bacteria</taxon>
        <taxon>Pseudomonadati</taxon>
        <taxon>Pseudomonadota</taxon>
        <taxon>Betaproteobacteria</taxon>
        <taxon>Rhodocyclales</taxon>
        <taxon>Rhodocyclaceae</taxon>
        <taxon>Aromatoleum</taxon>
    </lineage>
</organism>
<gene>
    <name evidence="1" type="ORF">ebA367</name>
</gene>
<proteinExistence type="predicted"/>
<dbReference type="AlphaFoldDB" id="Q5P8P4"/>
<sequence>MELSPFDGCQEWRCGNKLSTVDAPQRVDNDLLILLRCSGRSPPASVRLPRLGRAGVTPALRAGIAVIGYGFRLPLAIVQGRLQRSWLPPRGAPWFPGREDSGDTAAALLGTPDS</sequence>
<dbReference type="STRING" id="76114.ebA367"/>